<proteinExistence type="predicted"/>
<organism evidence="2 3">
    <name type="scientific">Mucuna pruriens</name>
    <name type="common">Velvet bean</name>
    <name type="synonym">Dolichos pruriens</name>
    <dbReference type="NCBI Taxonomy" id="157652"/>
    <lineage>
        <taxon>Eukaryota</taxon>
        <taxon>Viridiplantae</taxon>
        <taxon>Streptophyta</taxon>
        <taxon>Embryophyta</taxon>
        <taxon>Tracheophyta</taxon>
        <taxon>Spermatophyta</taxon>
        <taxon>Magnoliopsida</taxon>
        <taxon>eudicotyledons</taxon>
        <taxon>Gunneridae</taxon>
        <taxon>Pentapetalae</taxon>
        <taxon>rosids</taxon>
        <taxon>fabids</taxon>
        <taxon>Fabales</taxon>
        <taxon>Fabaceae</taxon>
        <taxon>Papilionoideae</taxon>
        <taxon>50 kb inversion clade</taxon>
        <taxon>NPAAA clade</taxon>
        <taxon>indigoferoid/millettioid clade</taxon>
        <taxon>Phaseoleae</taxon>
        <taxon>Mucuna</taxon>
    </lineage>
</organism>
<sequence length="64" mass="7321">MNNCKASFQELKRRFTTSPMLILPNPNKSFESLLGASNMHYHSSHQGLGCMLMQERKVMAYASR</sequence>
<accession>A0A371HQW6</accession>
<feature type="non-terminal residue" evidence="2">
    <location>
        <position position="1"/>
    </location>
</feature>
<dbReference type="InterPro" id="IPR043502">
    <property type="entry name" value="DNA/RNA_pol_sf"/>
</dbReference>
<dbReference type="OrthoDB" id="415724at2759"/>
<dbReference type="SUPFAM" id="SSF56672">
    <property type="entry name" value="DNA/RNA polymerases"/>
    <property type="match status" value="1"/>
</dbReference>
<evidence type="ECO:0000313" key="3">
    <source>
        <dbReference type="Proteomes" id="UP000257109"/>
    </source>
</evidence>
<dbReference type="AlphaFoldDB" id="A0A371HQW6"/>
<keyword evidence="3" id="KW-1185">Reference proteome</keyword>
<dbReference type="InterPro" id="IPR041577">
    <property type="entry name" value="RT_RNaseH_2"/>
</dbReference>
<feature type="domain" description="Reverse transcriptase/retrotransposon-derived protein RNase H-like" evidence="1">
    <location>
        <begin position="2"/>
        <end position="64"/>
    </location>
</feature>
<evidence type="ECO:0000259" key="1">
    <source>
        <dbReference type="Pfam" id="PF17919"/>
    </source>
</evidence>
<reference evidence="2" key="1">
    <citation type="submission" date="2018-05" db="EMBL/GenBank/DDBJ databases">
        <title>Draft genome of Mucuna pruriens seed.</title>
        <authorList>
            <person name="Nnadi N.E."/>
            <person name="Vos R."/>
            <person name="Hasami M.H."/>
            <person name="Devisetty U.K."/>
            <person name="Aguiy J.C."/>
        </authorList>
    </citation>
    <scope>NUCLEOTIDE SEQUENCE [LARGE SCALE GENOMIC DNA]</scope>
    <source>
        <strain evidence="2">JCA_2017</strain>
    </source>
</reference>
<protein>
    <recommendedName>
        <fullName evidence="1">Reverse transcriptase/retrotransposon-derived protein RNase H-like domain-containing protein</fullName>
    </recommendedName>
</protein>
<dbReference type="EMBL" id="QJKJ01001927">
    <property type="protein sequence ID" value="RDY05190.1"/>
    <property type="molecule type" value="Genomic_DNA"/>
</dbReference>
<comment type="caution">
    <text evidence="2">The sequence shown here is derived from an EMBL/GenBank/DDBJ whole genome shotgun (WGS) entry which is preliminary data.</text>
</comment>
<dbReference type="Proteomes" id="UP000257109">
    <property type="component" value="Unassembled WGS sequence"/>
</dbReference>
<evidence type="ECO:0000313" key="2">
    <source>
        <dbReference type="EMBL" id="RDY05190.1"/>
    </source>
</evidence>
<dbReference type="Pfam" id="PF17919">
    <property type="entry name" value="RT_RNaseH_2"/>
    <property type="match status" value="1"/>
</dbReference>
<gene>
    <name evidence="2" type="ORF">CR513_11009</name>
</gene>
<name>A0A371HQW6_MUCPR</name>